<protein>
    <submittedName>
        <fullName evidence="1">Uncharacterized protein</fullName>
    </submittedName>
</protein>
<organism evidence="1">
    <name type="scientific">bioreactor metagenome</name>
    <dbReference type="NCBI Taxonomy" id="1076179"/>
    <lineage>
        <taxon>unclassified sequences</taxon>
        <taxon>metagenomes</taxon>
        <taxon>ecological metagenomes</taxon>
    </lineage>
</organism>
<name>A0A645DFV2_9ZZZZ</name>
<proteinExistence type="predicted"/>
<dbReference type="EMBL" id="VSSQ01035266">
    <property type="protein sequence ID" value="MPM87452.1"/>
    <property type="molecule type" value="Genomic_DNA"/>
</dbReference>
<dbReference type="AlphaFoldDB" id="A0A645DFV2"/>
<reference evidence="1" key="1">
    <citation type="submission" date="2019-08" db="EMBL/GenBank/DDBJ databases">
        <authorList>
            <person name="Kucharzyk K."/>
            <person name="Murdoch R.W."/>
            <person name="Higgins S."/>
            <person name="Loffler F."/>
        </authorList>
    </citation>
    <scope>NUCLEOTIDE SEQUENCE</scope>
</reference>
<gene>
    <name evidence="1" type="ORF">SDC9_134548</name>
</gene>
<evidence type="ECO:0000313" key="1">
    <source>
        <dbReference type="EMBL" id="MPM87452.1"/>
    </source>
</evidence>
<accession>A0A645DFV2</accession>
<sequence length="48" mass="5286">MFENLADEIVRFFTTGVPPVDPRETIAVAALTAAAVKATRQPEQWITL</sequence>
<comment type="caution">
    <text evidence="1">The sequence shown here is derived from an EMBL/GenBank/DDBJ whole genome shotgun (WGS) entry which is preliminary data.</text>
</comment>